<name>A0A3P8K7Z4_RAOTE</name>
<accession>A0A3P8K7Z4</accession>
<dbReference type="Proteomes" id="UP000274346">
    <property type="component" value="Chromosome"/>
</dbReference>
<evidence type="ECO:0000313" key="2">
    <source>
        <dbReference type="Proteomes" id="UP000274346"/>
    </source>
</evidence>
<evidence type="ECO:0000313" key="1">
    <source>
        <dbReference type="EMBL" id="VDR24855.1"/>
    </source>
</evidence>
<protein>
    <submittedName>
        <fullName evidence="1">Uncharacterized protein</fullName>
    </submittedName>
</protein>
<dbReference type="EMBL" id="LR131271">
    <property type="protein sequence ID" value="VDR24855.1"/>
    <property type="molecule type" value="Genomic_DNA"/>
</dbReference>
<gene>
    <name evidence="1" type="ORF">NCTC13098_01154</name>
</gene>
<organism evidence="1 2">
    <name type="scientific">Raoultella terrigena</name>
    <name type="common">Klebsiella terrigena</name>
    <dbReference type="NCBI Taxonomy" id="577"/>
    <lineage>
        <taxon>Bacteria</taxon>
        <taxon>Pseudomonadati</taxon>
        <taxon>Pseudomonadota</taxon>
        <taxon>Gammaproteobacteria</taxon>
        <taxon>Enterobacterales</taxon>
        <taxon>Enterobacteriaceae</taxon>
        <taxon>Klebsiella/Raoultella group</taxon>
        <taxon>Raoultella</taxon>
    </lineage>
</organism>
<reference evidence="1 2" key="1">
    <citation type="submission" date="2018-12" db="EMBL/GenBank/DDBJ databases">
        <authorList>
            <consortium name="Pathogen Informatics"/>
        </authorList>
    </citation>
    <scope>NUCLEOTIDE SEQUENCE [LARGE SCALE GENOMIC DNA]</scope>
    <source>
        <strain evidence="1 2">NCTC13098</strain>
    </source>
</reference>
<dbReference type="AlphaFoldDB" id="A0A3P8K7Z4"/>
<proteinExistence type="predicted"/>
<sequence length="65" mass="7123">MNYFNLAFSGFADYCQAFSKVATGDLAASKAFIDGHEIAGVSAPDDKTLVLRSDSKNYDFLTFCR</sequence>
<dbReference type="KEGG" id="rtg:NCTC13098_01154"/>